<accession>A0ABT6HRI6</accession>
<proteinExistence type="predicted"/>
<evidence type="ECO:0000313" key="5">
    <source>
        <dbReference type="Proteomes" id="UP001223144"/>
    </source>
</evidence>
<dbReference type="PANTHER" id="PTHR42852">
    <property type="entry name" value="THIOL:DISULFIDE INTERCHANGE PROTEIN DSBE"/>
    <property type="match status" value="1"/>
</dbReference>
<protein>
    <submittedName>
        <fullName evidence="4">Redoxin domain-containing protein</fullName>
    </submittedName>
</protein>
<evidence type="ECO:0000256" key="2">
    <source>
        <dbReference type="SAM" id="SignalP"/>
    </source>
</evidence>
<feature type="region of interest" description="Disordered" evidence="1">
    <location>
        <begin position="22"/>
        <end position="69"/>
    </location>
</feature>
<dbReference type="Pfam" id="PF00578">
    <property type="entry name" value="AhpC-TSA"/>
    <property type="match status" value="1"/>
</dbReference>
<evidence type="ECO:0000259" key="3">
    <source>
        <dbReference type="PROSITE" id="PS51352"/>
    </source>
</evidence>
<dbReference type="Proteomes" id="UP001223144">
    <property type="component" value="Unassembled WGS sequence"/>
</dbReference>
<feature type="signal peptide" evidence="2">
    <location>
        <begin position="1"/>
        <end position="24"/>
    </location>
</feature>
<dbReference type="InterPro" id="IPR000866">
    <property type="entry name" value="AhpC/TSA"/>
</dbReference>
<dbReference type="SUPFAM" id="SSF52833">
    <property type="entry name" value="Thioredoxin-like"/>
    <property type="match status" value="1"/>
</dbReference>
<evidence type="ECO:0000256" key="1">
    <source>
        <dbReference type="SAM" id="MobiDB-lite"/>
    </source>
</evidence>
<dbReference type="Gene3D" id="3.40.30.10">
    <property type="entry name" value="Glutaredoxin"/>
    <property type="match status" value="1"/>
</dbReference>
<feature type="domain" description="Thioredoxin" evidence="3">
    <location>
        <begin position="49"/>
        <end position="200"/>
    </location>
</feature>
<dbReference type="InterPro" id="IPR050553">
    <property type="entry name" value="Thioredoxin_ResA/DsbE_sf"/>
</dbReference>
<dbReference type="EMBL" id="JARWBG010000022">
    <property type="protein sequence ID" value="MDH2390917.1"/>
    <property type="molecule type" value="Genomic_DNA"/>
</dbReference>
<dbReference type="RefSeq" id="WP_279929588.1">
    <property type="nucleotide sequence ID" value="NZ_JARWBG010000022.1"/>
</dbReference>
<sequence>MRARARTLLAVLLSAALLSGCGSGGGSEAPGDSQDSQDAAAASTPSQTPPSEATAPPEEAPATTGTPEVLRFTGKTVDGKDFDGATLAGKPTVLWFWAPWCPKCRAQAAETAKVAADFSGRANVVGVAGLDRNDSMRDFVAQTRSGTFPHVSDEAGEVWKRFKVTQQSVYVILDKDGKETYSGVLPGGKGLAEKVGKLVG</sequence>
<organism evidence="4 5">
    <name type="scientific">Streptomyces chengmaiensis</name>
    <dbReference type="NCBI Taxonomy" id="3040919"/>
    <lineage>
        <taxon>Bacteria</taxon>
        <taxon>Bacillati</taxon>
        <taxon>Actinomycetota</taxon>
        <taxon>Actinomycetes</taxon>
        <taxon>Kitasatosporales</taxon>
        <taxon>Streptomycetaceae</taxon>
        <taxon>Streptomyces</taxon>
    </lineage>
</organism>
<dbReference type="PANTHER" id="PTHR42852:SF17">
    <property type="entry name" value="THIOREDOXIN-LIKE PROTEIN HI_1115"/>
    <property type="match status" value="1"/>
</dbReference>
<evidence type="ECO:0000313" key="4">
    <source>
        <dbReference type="EMBL" id="MDH2390917.1"/>
    </source>
</evidence>
<feature type="compositionally biased region" description="Low complexity" evidence="1">
    <location>
        <begin position="29"/>
        <end position="67"/>
    </location>
</feature>
<keyword evidence="2" id="KW-0732">Signal</keyword>
<name>A0ABT6HRI6_9ACTN</name>
<comment type="caution">
    <text evidence="4">The sequence shown here is derived from an EMBL/GenBank/DDBJ whole genome shotgun (WGS) entry which is preliminary data.</text>
</comment>
<keyword evidence="5" id="KW-1185">Reference proteome</keyword>
<dbReference type="InterPro" id="IPR036249">
    <property type="entry name" value="Thioredoxin-like_sf"/>
</dbReference>
<gene>
    <name evidence="4" type="ORF">QCN29_19400</name>
</gene>
<dbReference type="InterPro" id="IPR013766">
    <property type="entry name" value="Thioredoxin_domain"/>
</dbReference>
<reference evidence="4 5" key="1">
    <citation type="submission" date="2023-04" db="EMBL/GenBank/DDBJ databases">
        <title>Streptomyces chengmaiensis sp. nov. isolated from the stem of mangrove plant in Hainan.</title>
        <authorList>
            <person name="Huang X."/>
            <person name="Zhou S."/>
            <person name="Chu X."/>
            <person name="Xie Y."/>
            <person name="Lin Y."/>
        </authorList>
    </citation>
    <scope>NUCLEOTIDE SEQUENCE [LARGE SCALE GENOMIC DNA]</scope>
    <source>
        <strain evidence="4 5">HNM0663</strain>
    </source>
</reference>
<dbReference type="PROSITE" id="PS51257">
    <property type="entry name" value="PROKAR_LIPOPROTEIN"/>
    <property type="match status" value="1"/>
</dbReference>
<feature type="chain" id="PRO_5046587144" evidence="2">
    <location>
        <begin position="25"/>
        <end position="200"/>
    </location>
</feature>
<dbReference type="PROSITE" id="PS51352">
    <property type="entry name" value="THIOREDOXIN_2"/>
    <property type="match status" value="1"/>
</dbReference>